<feature type="transmembrane region" description="Helical" evidence="6">
    <location>
        <begin position="376"/>
        <end position="400"/>
    </location>
</feature>
<reference evidence="9 10" key="1">
    <citation type="submission" date="2018-03" db="EMBL/GenBank/DDBJ databases">
        <title>Genomic Encyclopedia of Archaeal and Bacterial Type Strains, Phase II (KMG-II): from individual species to whole genera.</title>
        <authorList>
            <person name="Goeker M."/>
        </authorList>
    </citation>
    <scope>NUCLEOTIDE SEQUENCE [LARGE SCALE GENOMIC DNA]</scope>
    <source>
        <strain evidence="9 10">DSM 24859</strain>
    </source>
</reference>
<dbReference type="GO" id="GO:0005886">
    <property type="term" value="C:plasma membrane"/>
    <property type="evidence" value="ECO:0007669"/>
    <property type="project" value="UniProtKB-SubCell"/>
</dbReference>
<dbReference type="Pfam" id="PF12704">
    <property type="entry name" value="MacB_PCD"/>
    <property type="match status" value="1"/>
</dbReference>
<evidence type="ECO:0000259" key="8">
    <source>
        <dbReference type="Pfam" id="PF12704"/>
    </source>
</evidence>
<dbReference type="PANTHER" id="PTHR30572">
    <property type="entry name" value="MEMBRANE COMPONENT OF TRANSPORTER-RELATED"/>
    <property type="match status" value="1"/>
</dbReference>
<evidence type="ECO:0000256" key="5">
    <source>
        <dbReference type="ARBA" id="ARBA00023136"/>
    </source>
</evidence>
<evidence type="ECO:0000256" key="6">
    <source>
        <dbReference type="SAM" id="Phobius"/>
    </source>
</evidence>
<feature type="transmembrane region" description="Helical" evidence="6">
    <location>
        <begin position="721"/>
        <end position="739"/>
    </location>
</feature>
<evidence type="ECO:0000256" key="4">
    <source>
        <dbReference type="ARBA" id="ARBA00022989"/>
    </source>
</evidence>
<accession>A0A2P8HP99</accession>
<comment type="subcellular location">
    <subcellularLocation>
        <location evidence="1">Cell membrane</location>
        <topology evidence="1">Multi-pass membrane protein</topology>
    </subcellularLocation>
</comment>
<dbReference type="AlphaFoldDB" id="A0A2P8HP99"/>
<dbReference type="EMBL" id="PYAW01000002">
    <property type="protein sequence ID" value="PSL48017.1"/>
    <property type="molecule type" value="Genomic_DNA"/>
</dbReference>
<feature type="transmembrane region" description="Helical" evidence="6">
    <location>
        <begin position="287"/>
        <end position="306"/>
    </location>
</feature>
<keyword evidence="5 6" id="KW-0472">Membrane</keyword>
<feature type="transmembrane region" description="Helical" evidence="6">
    <location>
        <begin position="341"/>
        <end position="361"/>
    </location>
</feature>
<keyword evidence="4 6" id="KW-1133">Transmembrane helix</keyword>
<evidence type="ECO:0000256" key="1">
    <source>
        <dbReference type="ARBA" id="ARBA00004651"/>
    </source>
</evidence>
<feature type="domain" description="MacB-like periplasmic core" evidence="8">
    <location>
        <begin position="20"/>
        <end position="244"/>
    </location>
</feature>
<gene>
    <name evidence="9" type="ORF">CLV51_102877</name>
</gene>
<evidence type="ECO:0000313" key="10">
    <source>
        <dbReference type="Proteomes" id="UP000240971"/>
    </source>
</evidence>
<keyword evidence="3 6" id="KW-0812">Transmembrane</keyword>
<feature type="domain" description="ABC3 transporter permease C-terminal" evidence="7">
    <location>
        <begin position="290"/>
        <end position="405"/>
    </location>
</feature>
<evidence type="ECO:0000259" key="7">
    <source>
        <dbReference type="Pfam" id="PF02687"/>
    </source>
</evidence>
<dbReference type="PANTHER" id="PTHR30572:SF18">
    <property type="entry name" value="ABC-TYPE MACROLIDE FAMILY EXPORT SYSTEM PERMEASE COMPONENT 2"/>
    <property type="match status" value="1"/>
</dbReference>
<evidence type="ECO:0000256" key="2">
    <source>
        <dbReference type="ARBA" id="ARBA00022475"/>
    </source>
</evidence>
<feature type="transmembrane region" description="Helical" evidence="6">
    <location>
        <begin position="21"/>
        <end position="41"/>
    </location>
</feature>
<dbReference type="GO" id="GO:0022857">
    <property type="term" value="F:transmembrane transporter activity"/>
    <property type="evidence" value="ECO:0007669"/>
    <property type="project" value="TreeGrafter"/>
</dbReference>
<evidence type="ECO:0000313" key="9">
    <source>
        <dbReference type="EMBL" id="PSL48017.1"/>
    </source>
</evidence>
<proteinExistence type="predicted"/>
<keyword evidence="2" id="KW-1003">Cell membrane</keyword>
<dbReference type="InterPro" id="IPR050250">
    <property type="entry name" value="Macrolide_Exporter_MacB"/>
</dbReference>
<keyword evidence="10" id="KW-1185">Reference proteome</keyword>
<dbReference type="InterPro" id="IPR025857">
    <property type="entry name" value="MacB_PCD"/>
</dbReference>
<organism evidence="9 10">
    <name type="scientific">Chitinophaga niastensis</name>
    <dbReference type="NCBI Taxonomy" id="536980"/>
    <lineage>
        <taxon>Bacteria</taxon>
        <taxon>Pseudomonadati</taxon>
        <taxon>Bacteroidota</taxon>
        <taxon>Chitinophagia</taxon>
        <taxon>Chitinophagales</taxon>
        <taxon>Chitinophagaceae</taxon>
        <taxon>Chitinophaga</taxon>
    </lineage>
</organism>
<evidence type="ECO:0000256" key="3">
    <source>
        <dbReference type="ARBA" id="ARBA00022692"/>
    </source>
</evidence>
<dbReference type="Proteomes" id="UP000240971">
    <property type="component" value="Unassembled WGS sequence"/>
</dbReference>
<dbReference type="InterPro" id="IPR003838">
    <property type="entry name" value="ABC3_permease_C"/>
</dbReference>
<protein>
    <submittedName>
        <fullName evidence="9">FtsX-like permease family protein</fullName>
    </submittedName>
</protein>
<feature type="domain" description="ABC3 transporter permease C-terminal" evidence="7">
    <location>
        <begin position="673"/>
        <end position="781"/>
    </location>
</feature>
<feature type="transmembrane region" description="Helical" evidence="6">
    <location>
        <begin position="421"/>
        <end position="445"/>
    </location>
</feature>
<dbReference type="PROSITE" id="PS51257">
    <property type="entry name" value="PROKAR_LIPOPROTEIN"/>
    <property type="match status" value="1"/>
</dbReference>
<sequence>MFKYNISIIWRNLLKDRQFTILNLLGLSTGLACSLFIWLWISDELNVDKYNEKDPQLYQVMANQKADGGIKTMPATPGLLAKSLGEEIPEVEHAVSVLPASWFPYKGILSNGDTHIKASGQYVGKDYFNVFTCHLIAGNKDQVLTDKSFVVISEELAKKLFHTTENIVGKSLKWDQQEFGGLFTISGIFKKNPSSATDQFDLLFNYSLFLEKRPELLQWGNNDPSTYVIVKNGTNIDLLNNKMKGFVQQKDKDAASSLFLTRFSDRYLHGNYENGVQAGGRITYVKLFSIIAILILMIACINFMNLSTAKASRRMKEIGIKKVMGASRGGLILQYLGESTLMAFLSLFVAIILIFFLLPVFNEIAGKQLSLHVNSMLISVVLGITILTGLLAGSYPAFYLSRFNPLKVLKGKLNTSFGELLIRKGLIVFQFTLSVLFIAAVLIVYKQLNYIQSKNLGYNRDNIIHFEIPLAMDTVKMNNAIAFVNELKNIPGVINTSSYYHNLLGDHGGTSALEWPGKNKNTNIDFSNLEVGYNFLETAGINIKEGRNFSGNVNSHKEIILNETAIKSMGLKDPVGKTIQLWGEQRQIVGIAADFNFESLYQTVKPCFFQVFPVMPNVIVKINGNMEQQTIEKIKQSYLAFNHGMAFDYRFLDDDYQALYSSEKRVGILSRYFAGLAIIISCLGLFGLSAFTAQRRQKEISIRKVVGASISSVAFLVSKEFFKLVLIAVVLAFLLVWWLMNNWLNYFAYRIHIGFDIFLITAATITIITLLTVSFQAIKAALANPVKNLRTE</sequence>
<name>A0A2P8HP99_CHINA</name>
<comment type="caution">
    <text evidence="9">The sequence shown here is derived from an EMBL/GenBank/DDBJ whole genome shotgun (WGS) entry which is preliminary data.</text>
</comment>
<dbReference type="OrthoDB" id="5933722at2"/>
<feature type="transmembrane region" description="Helical" evidence="6">
    <location>
        <begin position="672"/>
        <end position="693"/>
    </location>
</feature>
<feature type="transmembrane region" description="Helical" evidence="6">
    <location>
        <begin position="751"/>
        <end position="773"/>
    </location>
</feature>
<dbReference type="Pfam" id="PF02687">
    <property type="entry name" value="FtsX"/>
    <property type="match status" value="2"/>
</dbReference>
<dbReference type="RefSeq" id="WP_106528425.1">
    <property type="nucleotide sequence ID" value="NZ_PYAW01000002.1"/>
</dbReference>